<dbReference type="PANTHER" id="PTHR11206">
    <property type="entry name" value="MULTIDRUG RESISTANCE PROTEIN"/>
    <property type="match status" value="1"/>
</dbReference>
<accession>A0A078JN87</accession>
<dbReference type="GO" id="GO:0022857">
    <property type="term" value="F:transmembrane transporter activity"/>
    <property type="evidence" value="ECO:0000318"/>
    <property type="project" value="GO_Central"/>
</dbReference>
<evidence type="ECO:0000313" key="3">
    <source>
        <dbReference type="EMBL" id="CDY68988.1"/>
    </source>
</evidence>
<feature type="transmembrane region" description="Helical" evidence="2">
    <location>
        <begin position="223"/>
        <end position="244"/>
    </location>
</feature>
<evidence type="ECO:0000256" key="2">
    <source>
        <dbReference type="SAM" id="Phobius"/>
    </source>
</evidence>
<dbReference type="Proteomes" id="UP000028999">
    <property type="component" value="Unassembled WGS sequence"/>
</dbReference>
<dbReference type="Gramene" id="CDY68988">
    <property type="protein sequence ID" value="CDY68988"/>
    <property type="gene ID" value="GSBRNA2T00081980001"/>
</dbReference>
<feature type="transmembrane region" description="Helical" evidence="2">
    <location>
        <begin position="192"/>
        <end position="217"/>
    </location>
</feature>
<feature type="transmembrane region" description="Helical" evidence="2">
    <location>
        <begin position="57"/>
        <end position="78"/>
    </location>
</feature>
<evidence type="ECO:0000313" key="4">
    <source>
        <dbReference type="Proteomes" id="UP000028999"/>
    </source>
</evidence>
<keyword evidence="2" id="KW-0472">Membrane</keyword>
<dbReference type="EMBL" id="LK038420">
    <property type="protein sequence ID" value="CDY68988.1"/>
    <property type="molecule type" value="Genomic_DNA"/>
</dbReference>
<comment type="similarity">
    <text evidence="1">Belongs to the multi antimicrobial extrusion (MATE) (TC 2.A.66.1) family.</text>
</comment>
<gene>
    <name evidence="3" type="primary">BnaAnng29060D</name>
    <name evidence="3" type="ORF">GSBRNA2T00081980001</name>
</gene>
<evidence type="ECO:0000256" key="1">
    <source>
        <dbReference type="ARBA" id="ARBA00010199"/>
    </source>
</evidence>
<reference evidence="3 4" key="1">
    <citation type="journal article" date="2014" name="Science">
        <title>Plant genetics. Early allopolyploid evolution in the post-Neolithic Brassica napus oilseed genome.</title>
        <authorList>
            <person name="Chalhoub B."/>
            <person name="Denoeud F."/>
            <person name="Liu S."/>
            <person name="Parkin I.A."/>
            <person name="Tang H."/>
            <person name="Wang X."/>
            <person name="Chiquet J."/>
            <person name="Belcram H."/>
            <person name="Tong C."/>
            <person name="Samans B."/>
            <person name="Correa M."/>
            <person name="Da Silva C."/>
            <person name="Just J."/>
            <person name="Falentin C."/>
            <person name="Koh C.S."/>
            <person name="Le Clainche I."/>
            <person name="Bernard M."/>
            <person name="Bento P."/>
            <person name="Noel B."/>
            <person name="Labadie K."/>
            <person name="Alberti A."/>
            <person name="Charles M."/>
            <person name="Arnaud D."/>
            <person name="Guo H."/>
            <person name="Daviaud C."/>
            <person name="Alamery S."/>
            <person name="Jabbari K."/>
            <person name="Zhao M."/>
            <person name="Edger P.P."/>
            <person name="Chelaifa H."/>
            <person name="Tack D."/>
            <person name="Lassalle G."/>
            <person name="Mestiri I."/>
            <person name="Schnel N."/>
            <person name="Le Paslier M.C."/>
            <person name="Fan G."/>
            <person name="Renault V."/>
            <person name="Bayer P.E."/>
            <person name="Golicz A.A."/>
            <person name="Manoli S."/>
            <person name="Lee T.H."/>
            <person name="Thi V.H."/>
            <person name="Chalabi S."/>
            <person name="Hu Q."/>
            <person name="Fan C."/>
            <person name="Tollenaere R."/>
            <person name="Lu Y."/>
            <person name="Battail C."/>
            <person name="Shen J."/>
            <person name="Sidebottom C.H."/>
            <person name="Wang X."/>
            <person name="Canaguier A."/>
            <person name="Chauveau A."/>
            <person name="Berard A."/>
            <person name="Deniot G."/>
            <person name="Guan M."/>
            <person name="Liu Z."/>
            <person name="Sun F."/>
            <person name="Lim Y.P."/>
            <person name="Lyons E."/>
            <person name="Town C.D."/>
            <person name="Bancroft I."/>
            <person name="Wang X."/>
            <person name="Meng J."/>
            <person name="Ma J."/>
            <person name="Pires J.C."/>
            <person name="King G.J."/>
            <person name="Brunel D."/>
            <person name="Delourme R."/>
            <person name="Renard M."/>
            <person name="Aury J.M."/>
            <person name="Adams K.L."/>
            <person name="Batley J."/>
            <person name="Snowdon R.J."/>
            <person name="Tost J."/>
            <person name="Edwards D."/>
            <person name="Zhou Y."/>
            <person name="Hua W."/>
            <person name="Sharpe A.G."/>
            <person name="Paterson A.H."/>
            <person name="Guan C."/>
            <person name="Wincker P."/>
        </authorList>
    </citation>
    <scope>NUCLEOTIDE SEQUENCE [LARGE SCALE GENOMIC DNA]</scope>
    <source>
        <strain evidence="4">cv. Darmor-bzh</strain>
    </source>
</reference>
<dbReference type="PaxDb" id="3708-A0A078JN87"/>
<name>A0A078JN87_BRANA</name>
<dbReference type="GO" id="GO:0015297">
    <property type="term" value="F:antiporter activity"/>
    <property type="evidence" value="ECO:0007669"/>
    <property type="project" value="InterPro"/>
</dbReference>
<dbReference type="AlphaFoldDB" id="A0A078JN87"/>
<feature type="transmembrane region" description="Helical" evidence="2">
    <location>
        <begin position="31"/>
        <end position="50"/>
    </location>
</feature>
<feature type="transmembrane region" description="Helical" evidence="2">
    <location>
        <begin position="84"/>
        <end position="106"/>
    </location>
</feature>
<keyword evidence="4" id="KW-1185">Reference proteome</keyword>
<dbReference type="OMA" id="DFWGTRK"/>
<sequence length="310" mass="34808">MSQSNRFNDEVTVPFLPNISLHEKLHLLKNLFALLSLFAIDAISILRITYPLIITNVLLYFRSFISMFFLAGLGGPTLAGGSLALAFANITAYSFFSGLTMGVDSICSQAIGATNYKLFRATIRRGIILLLVTTLPVFLLWINIKRILKLLKQDEELASIAHTFLLYSVPDLLAQSFLHPLRAYFRTQSKTLPLSVCTGIASVLHFPVTFLLVSYLGFEIKGIALSGALSNFNLVVFLFIYIAFFEEKLSKDEKVSEESYEQSVREWKKLLGLAVPSCVAYPFLQWVFSSKSLPLFIFSLIHWAPQSRLV</sequence>
<dbReference type="InterPro" id="IPR002528">
    <property type="entry name" value="MATE_fam"/>
</dbReference>
<feature type="transmembrane region" description="Helical" evidence="2">
    <location>
        <begin position="270"/>
        <end position="288"/>
    </location>
</feature>
<protein>
    <submittedName>
        <fullName evidence="3">BnaAnng29060D protein</fullName>
    </submittedName>
</protein>
<dbReference type="GO" id="GO:0042910">
    <property type="term" value="F:xenobiotic transmembrane transporter activity"/>
    <property type="evidence" value="ECO:0007669"/>
    <property type="project" value="InterPro"/>
</dbReference>
<proteinExistence type="inferred from homology"/>
<keyword evidence="2" id="KW-0812">Transmembrane</keyword>
<organism evidence="3 4">
    <name type="scientific">Brassica napus</name>
    <name type="common">Rape</name>
    <dbReference type="NCBI Taxonomy" id="3708"/>
    <lineage>
        <taxon>Eukaryota</taxon>
        <taxon>Viridiplantae</taxon>
        <taxon>Streptophyta</taxon>
        <taxon>Embryophyta</taxon>
        <taxon>Tracheophyta</taxon>
        <taxon>Spermatophyta</taxon>
        <taxon>Magnoliopsida</taxon>
        <taxon>eudicotyledons</taxon>
        <taxon>Gunneridae</taxon>
        <taxon>Pentapetalae</taxon>
        <taxon>rosids</taxon>
        <taxon>malvids</taxon>
        <taxon>Brassicales</taxon>
        <taxon>Brassicaceae</taxon>
        <taxon>Brassiceae</taxon>
        <taxon>Brassica</taxon>
    </lineage>
</organism>
<dbReference type="Pfam" id="PF01554">
    <property type="entry name" value="MatE"/>
    <property type="match status" value="1"/>
</dbReference>
<dbReference type="GO" id="GO:0016020">
    <property type="term" value="C:membrane"/>
    <property type="evidence" value="ECO:0000318"/>
    <property type="project" value="GO_Central"/>
</dbReference>
<feature type="transmembrane region" description="Helical" evidence="2">
    <location>
        <begin position="127"/>
        <end position="144"/>
    </location>
</feature>
<dbReference type="STRING" id="3708.A0A078JN87"/>
<keyword evidence="2" id="KW-1133">Transmembrane helix</keyword>